<dbReference type="GO" id="GO:0006281">
    <property type="term" value="P:DNA repair"/>
    <property type="evidence" value="ECO:0007669"/>
    <property type="project" value="TreeGrafter"/>
</dbReference>
<evidence type="ECO:0000256" key="2">
    <source>
        <dbReference type="ARBA" id="ARBA00004818"/>
    </source>
</evidence>
<dbReference type="PANTHER" id="PTHR43434:SF1">
    <property type="entry name" value="PHOSPHOGLYCOLATE PHOSPHATASE"/>
    <property type="match status" value="1"/>
</dbReference>
<dbReference type="InterPro" id="IPR006439">
    <property type="entry name" value="HAD-SF_hydro_IA"/>
</dbReference>
<dbReference type="CDD" id="cd01427">
    <property type="entry name" value="HAD_like"/>
    <property type="match status" value="1"/>
</dbReference>
<dbReference type="InterPro" id="IPR023214">
    <property type="entry name" value="HAD_sf"/>
</dbReference>
<dbReference type="InterPro" id="IPR023198">
    <property type="entry name" value="PGP-like_dom2"/>
</dbReference>
<keyword evidence="6" id="KW-1185">Reference proteome</keyword>
<evidence type="ECO:0000256" key="1">
    <source>
        <dbReference type="ARBA" id="ARBA00000830"/>
    </source>
</evidence>
<evidence type="ECO:0000313" key="5">
    <source>
        <dbReference type="EMBL" id="MBH0238588.1"/>
    </source>
</evidence>
<gene>
    <name evidence="5" type="ORF">I5731_12200</name>
</gene>
<evidence type="ECO:0000256" key="4">
    <source>
        <dbReference type="ARBA" id="ARBA00013078"/>
    </source>
</evidence>
<dbReference type="AlphaFoldDB" id="A0A931I494"/>
<dbReference type="GO" id="GO:0008967">
    <property type="term" value="F:phosphoglycolate phosphatase activity"/>
    <property type="evidence" value="ECO:0007669"/>
    <property type="project" value="UniProtKB-EC"/>
</dbReference>
<dbReference type="EMBL" id="JADZLT010000050">
    <property type="protein sequence ID" value="MBH0238588.1"/>
    <property type="molecule type" value="Genomic_DNA"/>
</dbReference>
<comment type="pathway">
    <text evidence="2">Organic acid metabolism; glycolate biosynthesis; glycolate from 2-phosphoglycolate: step 1/1.</text>
</comment>
<reference evidence="5" key="1">
    <citation type="submission" date="2020-12" db="EMBL/GenBank/DDBJ databases">
        <title>Methylobrevis albus sp. nov., isolated from fresh water lack sediment.</title>
        <authorList>
            <person name="Zou Q."/>
        </authorList>
    </citation>
    <scope>NUCLEOTIDE SEQUENCE</scope>
    <source>
        <strain evidence="5">L22</strain>
    </source>
</reference>
<dbReference type="EC" id="3.1.3.18" evidence="4"/>
<dbReference type="Proteomes" id="UP000631694">
    <property type="component" value="Unassembled WGS sequence"/>
</dbReference>
<dbReference type="RefSeq" id="WP_197311650.1">
    <property type="nucleotide sequence ID" value="NZ_JADZLT010000050.1"/>
</dbReference>
<accession>A0A931I494</accession>
<comment type="similarity">
    <text evidence="3">Belongs to the HAD-like hydrolase superfamily. CbbY/CbbZ/Gph/YieH family.</text>
</comment>
<dbReference type="Pfam" id="PF00702">
    <property type="entry name" value="Hydrolase"/>
    <property type="match status" value="1"/>
</dbReference>
<evidence type="ECO:0000313" key="6">
    <source>
        <dbReference type="Proteomes" id="UP000631694"/>
    </source>
</evidence>
<sequence length="237" mass="23230">MAARIRAVLFDKDGTLLDYHRTWGPINRGAAAIAGAGDADLAARLLSVGGMDDATGITRADSLLAAANTAEIAAGWIAAGSPLGQDELTAALDALFTAAADGGFAVTDLPALFTALKARGLKLGIASSDSEGAIRRFAAHHGIDGLLDFIAGYDSGHGVKPGGGMVTAFAAAVGVPAADVAVAGDNLHDMAMAKAGGAGLRIGVLTGTGTAATLGPASDMVLESVAELPAALGIAGD</sequence>
<dbReference type="PANTHER" id="PTHR43434">
    <property type="entry name" value="PHOSPHOGLYCOLATE PHOSPHATASE"/>
    <property type="match status" value="1"/>
</dbReference>
<dbReference type="Gene3D" id="1.10.150.240">
    <property type="entry name" value="Putative phosphatase, domain 2"/>
    <property type="match status" value="1"/>
</dbReference>
<dbReference type="NCBIfam" id="TIGR01549">
    <property type="entry name" value="HAD-SF-IA-v1"/>
    <property type="match status" value="1"/>
</dbReference>
<evidence type="ECO:0000256" key="3">
    <source>
        <dbReference type="ARBA" id="ARBA00006171"/>
    </source>
</evidence>
<comment type="caution">
    <text evidence="5">The sequence shown here is derived from an EMBL/GenBank/DDBJ whole genome shotgun (WGS) entry which is preliminary data.</text>
</comment>
<organism evidence="5 6">
    <name type="scientific">Methylobrevis albus</name>
    <dbReference type="NCBI Taxonomy" id="2793297"/>
    <lineage>
        <taxon>Bacteria</taxon>
        <taxon>Pseudomonadati</taxon>
        <taxon>Pseudomonadota</taxon>
        <taxon>Alphaproteobacteria</taxon>
        <taxon>Hyphomicrobiales</taxon>
        <taxon>Pleomorphomonadaceae</taxon>
        <taxon>Methylobrevis</taxon>
    </lineage>
</organism>
<dbReference type="GO" id="GO:0005829">
    <property type="term" value="C:cytosol"/>
    <property type="evidence" value="ECO:0007669"/>
    <property type="project" value="TreeGrafter"/>
</dbReference>
<dbReference type="InterPro" id="IPR036412">
    <property type="entry name" value="HAD-like_sf"/>
</dbReference>
<name>A0A931I494_9HYPH</name>
<keyword evidence="5" id="KW-0378">Hydrolase</keyword>
<dbReference type="SUPFAM" id="SSF56784">
    <property type="entry name" value="HAD-like"/>
    <property type="match status" value="1"/>
</dbReference>
<proteinExistence type="inferred from homology"/>
<dbReference type="InterPro" id="IPR050155">
    <property type="entry name" value="HAD-like_hydrolase_sf"/>
</dbReference>
<comment type="catalytic activity">
    <reaction evidence="1">
        <text>2-phosphoglycolate + H2O = glycolate + phosphate</text>
        <dbReference type="Rhea" id="RHEA:14369"/>
        <dbReference type="ChEBI" id="CHEBI:15377"/>
        <dbReference type="ChEBI" id="CHEBI:29805"/>
        <dbReference type="ChEBI" id="CHEBI:43474"/>
        <dbReference type="ChEBI" id="CHEBI:58033"/>
        <dbReference type="EC" id="3.1.3.18"/>
    </reaction>
</comment>
<protein>
    <recommendedName>
        <fullName evidence="4">phosphoglycolate phosphatase</fullName>
        <ecNumber evidence="4">3.1.3.18</ecNumber>
    </recommendedName>
</protein>
<dbReference type="Gene3D" id="3.40.50.1000">
    <property type="entry name" value="HAD superfamily/HAD-like"/>
    <property type="match status" value="1"/>
</dbReference>